<dbReference type="InterPro" id="IPR013783">
    <property type="entry name" value="Ig-like_fold"/>
</dbReference>
<dbReference type="PANTHER" id="PTHR42732:SF4">
    <property type="entry name" value="BETA-MANNOSIDASE"/>
    <property type="match status" value="1"/>
</dbReference>
<name>A0A9W7VY84_9PEZI</name>
<proteinExistence type="predicted"/>
<dbReference type="InterPro" id="IPR017853">
    <property type="entry name" value="GH"/>
</dbReference>
<dbReference type="Gene3D" id="3.20.20.80">
    <property type="entry name" value="Glycosidases"/>
    <property type="match status" value="1"/>
</dbReference>
<dbReference type="SUPFAM" id="SSF49303">
    <property type="entry name" value="beta-Galactosidase/glucuronidase domain"/>
    <property type="match status" value="1"/>
</dbReference>
<dbReference type="InterPro" id="IPR006102">
    <property type="entry name" value="Ig-like_GH2"/>
</dbReference>
<dbReference type="OrthoDB" id="20872at2759"/>
<keyword evidence="5" id="KW-1185">Reference proteome</keyword>
<reference evidence="4 5" key="2">
    <citation type="journal article" date="2021" name="Curr. Genet.">
        <title>Genetic response to nitrogen starvation in the aggressive Eucalyptus foliar pathogen Teratosphaeria destructans.</title>
        <authorList>
            <person name="Havenga M."/>
            <person name="Wingfield B.D."/>
            <person name="Wingfield M.J."/>
            <person name="Dreyer L.L."/>
            <person name="Roets F."/>
            <person name="Aylward J."/>
        </authorList>
    </citation>
    <scope>NUCLEOTIDE SEQUENCE [LARGE SCALE GENOMIC DNA]</scope>
    <source>
        <strain evidence="4">CMW44962</strain>
    </source>
</reference>
<keyword evidence="1 4" id="KW-0378">Hydrolase</keyword>
<dbReference type="Pfam" id="PF00703">
    <property type="entry name" value="Glyco_hydro_2"/>
    <property type="match status" value="1"/>
</dbReference>
<evidence type="ECO:0000259" key="3">
    <source>
        <dbReference type="Pfam" id="PF00703"/>
    </source>
</evidence>
<dbReference type="SUPFAM" id="SSF51445">
    <property type="entry name" value="(Trans)glycosidases"/>
    <property type="match status" value="1"/>
</dbReference>
<gene>
    <name evidence="4" type="ORF">Tdes44962_MAKER05828</name>
</gene>
<dbReference type="Gene3D" id="2.60.120.260">
    <property type="entry name" value="Galactose-binding domain-like"/>
    <property type="match status" value="1"/>
</dbReference>
<dbReference type="GO" id="GO:0004553">
    <property type="term" value="F:hydrolase activity, hydrolyzing O-glycosyl compounds"/>
    <property type="evidence" value="ECO:0007669"/>
    <property type="project" value="InterPro"/>
</dbReference>
<dbReference type="AlphaFoldDB" id="A0A9W7VY84"/>
<evidence type="ECO:0000256" key="2">
    <source>
        <dbReference type="ARBA" id="ARBA00023295"/>
    </source>
</evidence>
<reference evidence="4 5" key="1">
    <citation type="journal article" date="2018" name="IMA Fungus">
        <title>IMA Genome-F 10: Nine draft genome sequences of Claviceps purpurea s.lat., including C. arundinis, C. humidiphila, and C. cf. spartinae, pseudomolecules for the pitch canker pathogen Fusarium circinatum, draft genome of Davidsoniella eucalypti, Grosmannia galeiformis, Quambalaria eucalypti, and Teratosphaeria destructans.</title>
        <authorList>
            <person name="Wingfield B.D."/>
            <person name="Liu M."/>
            <person name="Nguyen H.D."/>
            <person name="Lane F.A."/>
            <person name="Morgan S.W."/>
            <person name="De Vos L."/>
            <person name="Wilken P.M."/>
            <person name="Duong T.A."/>
            <person name="Aylward J."/>
            <person name="Coetzee M.P."/>
            <person name="Dadej K."/>
            <person name="De Beer Z.W."/>
            <person name="Findlay W."/>
            <person name="Havenga M."/>
            <person name="Kolarik M."/>
            <person name="Menzies J.G."/>
            <person name="Naidoo K."/>
            <person name="Pochopski O."/>
            <person name="Shoukouhi P."/>
            <person name="Santana Q.C."/>
            <person name="Seifert K.A."/>
            <person name="Soal N."/>
            <person name="Steenkamp E.T."/>
            <person name="Tatham C.T."/>
            <person name="van der Nest M.A."/>
            <person name="Wingfield M.J."/>
        </authorList>
    </citation>
    <scope>NUCLEOTIDE SEQUENCE [LARGE SCALE GENOMIC DNA]</scope>
    <source>
        <strain evidence="4">CMW44962</strain>
    </source>
</reference>
<dbReference type="PANTHER" id="PTHR42732">
    <property type="entry name" value="BETA-GALACTOSIDASE"/>
    <property type="match status" value="1"/>
</dbReference>
<dbReference type="InterPro" id="IPR008979">
    <property type="entry name" value="Galactose-bd-like_sf"/>
</dbReference>
<dbReference type="Proteomes" id="UP001138500">
    <property type="component" value="Unassembled WGS sequence"/>
</dbReference>
<evidence type="ECO:0000313" key="4">
    <source>
        <dbReference type="EMBL" id="KAH9812187.1"/>
    </source>
</evidence>
<accession>A0A9W7VY84</accession>
<sequence>MIDTDSSLFPFAKPHSLLDSSAYLFTFRFCQLTDGQTLSCPVRYLAVDYQAIVWLEGQYIGSHRGGHVPFDLDLTDAIRAIGQKEGYRIVVRVFDSAHDVTQPRGKQYWGPEPESTFYTPSSGIWQNVWIEAVPQMRLANSSHGTFIRSNDVEKGVIDARIAVQGRRLGQKCAIGIEASFYGITVSKSERIDLPRDEDFVRFDHSMRLNQDQLRRLPAELLHDAPLSDAFCWRNGVALWSPEHPALYDLTIRLYDSGTSTLIDEIKTTTGMRSLNWYTGDGTFRLNGKPYFQALFLDQGHWPESLMTPPCPSALKQDIVLSKQMGFNGCRKHQKVEDPIFYYYADRLEFLVWGEMASTYNFSLESVSRFDSEWLDSVRLGINHPSIITWTPANESWVGRSTITAGGSMRSRSRKGNWGNATASDGADLLKRFENMLTAVCGRGEVCAFVWTQFSDVEQEMIRDREAGHCRFSLRLLTEPLQNGLYSYDRRPKVPAPEVAKGVLKAREAYFAKLYRHC</sequence>
<dbReference type="InterPro" id="IPR036156">
    <property type="entry name" value="Beta-gal/glucu_dom_sf"/>
</dbReference>
<dbReference type="Gene3D" id="2.60.40.10">
    <property type="entry name" value="Immunoglobulins"/>
    <property type="match status" value="1"/>
</dbReference>
<dbReference type="GO" id="GO:0005975">
    <property type="term" value="P:carbohydrate metabolic process"/>
    <property type="evidence" value="ECO:0007669"/>
    <property type="project" value="InterPro"/>
</dbReference>
<dbReference type="SUPFAM" id="SSF49785">
    <property type="entry name" value="Galactose-binding domain-like"/>
    <property type="match status" value="1"/>
</dbReference>
<evidence type="ECO:0000256" key="1">
    <source>
        <dbReference type="ARBA" id="ARBA00022801"/>
    </source>
</evidence>
<organism evidence="4 5">
    <name type="scientific">Teratosphaeria destructans</name>
    <dbReference type="NCBI Taxonomy" id="418781"/>
    <lineage>
        <taxon>Eukaryota</taxon>
        <taxon>Fungi</taxon>
        <taxon>Dikarya</taxon>
        <taxon>Ascomycota</taxon>
        <taxon>Pezizomycotina</taxon>
        <taxon>Dothideomycetes</taxon>
        <taxon>Dothideomycetidae</taxon>
        <taxon>Mycosphaerellales</taxon>
        <taxon>Teratosphaeriaceae</taxon>
        <taxon>Teratosphaeria</taxon>
    </lineage>
</organism>
<feature type="domain" description="Glycoside hydrolase family 2 immunoglobulin-like beta-sandwich" evidence="3">
    <location>
        <begin position="236"/>
        <end position="272"/>
    </location>
</feature>
<comment type="caution">
    <text evidence="4">The sequence shown here is derived from an EMBL/GenBank/DDBJ whole genome shotgun (WGS) entry which is preliminary data.</text>
</comment>
<protein>
    <submittedName>
        <fullName evidence="4">Glycoside hydrolase family 2 protein</fullName>
    </submittedName>
</protein>
<dbReference type="InterPro" id="IPR051913">
    <property type="entry name" value="GH2_Domain-Containing"/>
</dbReference>
<evidence type="ECO:0000313" key="5">
    <source>
        <dbReference type="Proteomes" id="UP001138500"/>
    </source>
</evidence>
<dbReference type="EMBL" id="RIBY02002467">
    <property type="protein sequence ID" value="KAH9812187.1"/>
    <property type="molecule type" value="Genomic_DNA"/>
</dbReference>
<keyword evidence="2" id="KW-0326">Glycosidase</keyword>